<dbReference type="PROSITE" id="PS51154">
    <property type="entry name" value="MACRO"/>
    <property type="match status" value="1"/>
</dbReference>
<proteinExistence type="predicted"/>
<dbReference type="InterPro" id="IPR043472">
    <property type="entry name" value="Macro_dom-like"/>
</dbReference>
<protein>
    <submittedName>
        <fullName evidence="2">Appr-1-p processing protein</fullName>
    </submittedName>
</protein>
<organism evidence="2 3">
    <name type="scientific">Thermus scotoductus</name>
    <dbReference type="NCBI Taxonomy" id="37636"/>
    <lineage>
        <taxon>Bacteria</taxon>
        <taxon>Thermotogati</taxon>
        <taxon>Deinococcota</taxon>
        <taxon>Deinococci</taxon>
        <taxon>Thermales</taxon>
        <taxon>Thermaceae</taxon>
        <taxon>Thermus</taxon>
    </lineage>
</organism>
<dbReference type="AlphaFoldDB" id="A0A430R5R0"/>
<sequence length="53" mass="5616">MARIRVEEGDITEFRGDAIVNAANNYLKLGAGVAGAILRKGGPSIQEECDRIG</sequence>
<name>A0A430R5R0_THESC</name>
<dbReference type="EMBL" id="PELM01000192">
    <property type="protein sequence ID" value="RTH02755.1"/>
    <property type="molecule type" value="Genomic_DNA"/>
</dbReference>
<dbReference type="InterPro" id="IPR002589">
    <property type="entry name" value="Macro_dom"/>
</dbReference>
<feature type="non-terminal residue" evidence="2">
    <location>
        <position position="53"/>
    </location>
</feature>
<dbReference type="Pfam" id="PF01661">
    <property type="entry name" value="Macro"/>
    <property type="match status" value="1"/>
</dbReference>
<feature type="domain" description="Macro" evidence="1">
    <location>
        <begin position="1"/>
        <end position="53"/>
    </location>
</feature>
<dbReference type="RefSeq" id="WP_172957862.1">
    <property type="nucleotide sequence ID" value="NZ_PELM01000192.1"/>
</dbReference>
<evidence type="ECO:0000313" key="2">
    <source>
        <dbReference type="EMBL" id="RTH02755.1"/>
    </source>
</evidence>
<dbReference type="SUPFAM" id="SSF52949">
    <property type="entry name" value="Macro domain-like"/>
    <property type="match status" value="1"/>
</dbReference>
<comment type="caution">
    <text evidence="2">The sequence shown here is derived from an EMBL/GenBank/DDBJ whole genome shotgun (WGS) entry which is preliminary data.</text>
</comment>
<evidence type="ECO:0000313" key="3">
    <source>
        <dbReference type="Proteomes" id="UP000288082"/>
    </source>
</evidence>
<gene>
    <name evidence="2" type="ORF">CSW50_06765</name>
</gene>
<accession>A0A430R5R0</accession>
<reference evidence="2 3" key="1">
    <citation type="journal article" date="2019" name="Extremophiles">
        <title>Biogeography of thermophiles and predominance of Thermus scotoductus in domestic water heaters.</title>
        <authorList>
            <person name="Wilpiszeski R.L."/>
            <person name="Zhang Z."/>
            <person name="House C.H."/>
        </authorList>
    </citation>
    <scope>NUCLEOTIDE SEQUENCE [LARGE SCALE GENOMIC DNA]</scope>
    <source>
        <strain evidence="2 3">38_S38</strain>
    </source>
</reference>
<dbReference type="Proteomes" id="UP000288082">
    <property type="component" value="Unassembled WGS sequence"/>
</dbReference>
<dbReference type="Gene3D" id="3.40.220.10">
    <property type="entry name" value="Leucine Aminopeptidase, subunit E, domain 1"/>
    <property type="match status" value="1"/>
</dbReference>
<evidence type="ECO:0000259" key="1">
    <source>
        <dbReference type="PROSITE" id="PS51154"/>
    </source>
</evidence>